<name>A0A0A9DEB3_ARUDO</name>
<feature type="region of interest" description="Disordered" evidence="1">
    <location>
        <begin position="1"/>
        <end position="77"/>
    </location>
</feature>
<reference evidence="2" key="1">
    <citation type="submission" date="2014-09" db="EMBL/GenBank/DDBJ databases">
        <authorList>
            <person name="Magalhaes I.L.F."/>
            <person name="Oliveira U."/>
            <person name="Santos F.R."/>
            <person name="Vidigal T.H.D.A."/>
            <person name="Brescovit A.D."/>
            <person name="Santos A.J."/>
        </authorList>
    </citation>
    <scope>NUCLEOTIDE SEQUENCE</scope>
    <source>
        <tissue evidence="2">Shoot tissue taken approximately 20 cm above the soil surface</tissue>
    </source>
</reference>
<dbReference type="AlphaFoldDB" id="A0A0A9DEB3"/>
<evidence type="ECO:0000313" key="2">
    <source>
        <dbReference type="EMBL" id="JAD85028.1"/>
    </source>
</evidence>
<evidence type="ECO:0000256" key="1">
    <source>
        <dbReference type="SAM" id="MobiDB-lite"/>
    </source>
</evidence>
<organism evidence="2">
    <name type="scientific">Arundo donax</name>
    <name type="common">Giant reed</name>
    <name type="synonym">Donax arundinaceus</name>
    <dbReference type="NCBI Taxonomy" id="35708"/>
    <lineage>
        <taxon>Eukaryota</taxon>
        <taxon>Viridiplantae</taxon>
        <taxon>Streptophyta</taxon>
        <taxon>Embryophyta</taxon>
        <taxon>Tracheophyta</taxon>
        <taxon>Spermatophyta</taxon>
        <taxon>Magnoliopsida</taxon>
        <taxon>Liliopsida</taxon>
        <taxon>Poales</taxon>
        <taxon>Poaceae</taxon>
        <taxon>PACMAD clade</taxon>
        <taxon>Arundinoideae</taxon>
        <taxon>Arundineae</taxon>
        <taxon>Arundo</taxon>
    </lineage>
</organism>
<reference evidence="2" key="2">
    <citation type="journal article" date="2015" name="Data Brief">
        <title>Shoot transcriptome of the giant reed, Arundo donax.</title>
        <authorList>
            <person name="Barrero R.A."/>
            <person name="Guerrero F.D."/>
            <person name="Moolhuijzen P."/>
            <person name="Goolsby J.A."/>
            <person name="Tidwell J."/>
            <person name="Bellgard S.E."/>
            <person name="Bellgard M.I."/>
        </authorList>
    </citation>
    <scope>NUCLEOTIDE SEQUENCE</scope>
    <source>
        <tissue evidence="2">Shoot tissue taken approximately 20 cm above the soil surface</tissue>
    </source>
</reference>
<sequence length="132" mass="15365">MPDVRAARQPAEQASQGLLRRREGRAGQPCHRRLPLRRLRPGLRRPDQPHPRCRAARRVRRRPGRLQQMQHQSARRPYRSACTIFRIWTGRRQPRLIEVSGCQIADLGRRRRSRSGSASAVLLLPLKICQMI</sequence>
<accession>A0A0A9DEB3</accession>
<feature type="compositionally biased region" description="Basic residues" evidence="1">
    <location>
        <begin position="30"/>
        <end position="43"/>
    </location>
</feature>
<feature type="compositionally biased region" description="Basic residues" evidence="1">
    <location>
        <begin position="51"/>
        <end position="64"/>
    </location>
</feature>
<dbReference type="EMBL" id="GBRH01212867">
    <property type="protein sequence ID" value="JAD85028.1"/>
    <property type="molecule type" value="Transcribed_RNA"/>
</dbReference>
<protein>
    <submittedName>
        <fullName evidence="2">Uncharacterized protein</fullName>
    </submittedName>
</protein>
<proteinExistence type="predicted"/>